<comment type="caution">
    <text evidence="1">The sequence shown here is derived from an EMBL/GenBank/DDBJ whole genome shotgun (WGS) entry which is preliminary data.</text>
</comment>
<dbReference type="Proteomes" id="UP000299102">
    <property type="component" value="Unassembled WGS sequence"/>
</dbReference>
<sequence length="88" mass="10248">MRGREPQRSLRYDCELVYRAHVTLIREICERNSCIRRSCSPAATRDARAAIIKSEHRNAVHHFAHTPRESVLRDDCEENPKCGLTRQC</sequence>
<name>A0A4C1XNY2_EUMVA</name>
<evidence type="ECO:0000313" key="1">
    <source>
        <dbReference type="EMBL" id="GBP63929.1"/>
    </source>
</evidence>
<accession>A0A4C1XNY2</accession>
<organism evidence="1 2">
    <name type="scientific">Eumeta variegata</name>
    <name type="common">Bagworm moth</name>
    <name type="synonym">Eumeta japonica</name>
    <dbReference type="NCBI Taxonomy" id="151549"/>
    <lineage>
        <taxon>Eukaryota</taxon>
        <taxon>Metazoa</taxon>
        <taxon>Ecdysozoa</taxon>
        <taxon>Arthropoda</taxon>
        <taxon>Hexapoda</taxon>
        <taxon>Insecta</taxon>
        <taxon>Pterygota</taxon>
        <taxon>Neoptera</taxon>
        <taxon>Endopterygota</taxon>
        <taxon>Lepidoptera</taxon>
        <taxon>Glossata</taxon>
        <taxon>Ditrysia</taxon>
        <taxon>Tineoidea</taxon>
        <taxon>Psychidae</taxon>
        <taxon>Oiketicinae</taxon>
        <taxon>Eumeta</taxon>
    </lineage>
</organism>
<keyword evidence="2" id="KW-1185">Reference proteome</keyword>
<dbReference type="OrthoDB" id="5864054at2759"/>
<protein>
    <submittedName>
        <fullName evidence="1">Uncharacterized protein</fullName>
    </submittedName>
</protein>
<reference evidence="1 2" key="1">
    <citation type="journal article" date="2019" name="Commun. Biol.">
        <title>The bagworm genome reveals a unique fibroin gene that provides high tensile strength.</title>
        <authorList>
            <person name="Kono N."/>
            <person name="Nakamura H."/>
            <person name="Ohtoshi R."/>
            <person name="Tomita M."/>
            <person name="Numata K."/>
            <person name="Arakawa K."/>
        </authorList>
    </citation>
    <scope>NUCLEOTIDE SEQUENCE [LARGE SCALE GENOMIC DNA]</scope>
</reference>
<gene>
    <name evidence="1" type="ORF">EVAR_40180_1</name>
</gene>
<dbReference type="AlphaFoldDB" id="A0A4C1XNY2"/>
<evidence type="ECO:0000313" key="2">
    <source>
        <dbReference type="Proteomes" id="UP000299102"/>
    </source>
</evidence>
<proteinExistence type="predicted"/>
<dbReference type="EMBL" id="BGZK01000883">
    <property type="protein sequence ID" value="GBP63929.1"/>
    <property type="molecule type" value="Genomic_DNA"/>
</dbReference>